<protein>
    <submittedName>
        <fullName evidence="2">DUF4280 domain-containing protein</fullName>
    </submittedName>
</protein>
<evidence type="ECO:0000313" key="3">
    <source>
        <dbReference type="Proteomes" id="UP001370348"/>
    </source>
</evidence>
<feature type="compositionally biased region" description="Basic and acidic residues" evidence="1">
    <location>
        <begin position="103"/>
        <end position="116"/>
    </location>
</feature>
<sequence>MRSSLGVVGDASMATSQDALPLINLPSFGTCSATALACVPAPPPPPAPPWSKTSDVFEIDGFPVLTEASKCACQLGGTIQSASAEQSVVEIASPGGGGTEKAGPWHDEASANEKNEKARELARVRDSETETFSYELRLHDDHHDPCGSTPYRLELESGQTLRGTTDGSGLIQQRLPKRRQTIRIVYAPGRPSGANETERVREITVIPETTSGDDYIAHLRNFGFDEADEQRTLLSFQAAHPELVLSGALDEKTRAAIRAMLDGQMKLPKRG</sequence>
<reference evidence="2 3" key="1">
    <citation type="submission" date="2021-12" db="EMBL/GenBank/DDBJ databases">
        <title>Discovery of the Pendulisporaceae a myxobacterial family with distinct sporulation behavior and unique specialized metabolism.</title>
        <authorList>
            <person name="Garcia R."/>
            <person name="Popoff A."/>
            <person name="Bader C.D."/>
            <person name="Loehr J."/>
            <person name="Walesch S."/>
            <person name="Walt C."/>
            <person name="Boldt J."/>
            <person name="Bunk B."/>
            <person name="Haeckl F.J.F.P.J."/>
            <person name="Gunesch A.P."/>
            <person name="Birkelbach J."/>
            <person name="Nuebel U."/>
            <person name="Pietschmann T."/>
            <person name="Bach T."/>
            <person name="Mueller R."/>
        </authorList>
    </citation>
    <scope>NUCLEOTIDE SEQUENCE [LARGE SCALE GENOMIC DNA]</scope>
    <source>
        <strain evidence="2 3">MSr11954</strain>
    </source>
</reference>
<proteinExistence type="predicted"/>
<dbReference type="InterPro" id="IPR025460">
    <property type="entry name" value="DUF4280"/>
</dbReference>
<dbReference type="Pfam" id="PF14107">
    <property type="entry name" value="DUF4280"/>
    <property type="match status" value="1"/>
</dbReference>
<name>A0ABZ2MCK7_9BACT</name>
<feature type="region of interest" description="Disordered" evidence="1">
    <location>
        <begin position="95"/>
        <end position="116"/>
    </location>
</feature>
<gene>
    <name evidence="2" type="ORF">LZC94_29445</name>
</gene>
<evidence type="ECO:0000256" key="1">
    <source>
        <dbReference type="SAM" id="MobiDB-lite"/>
    </source>
</evidence>
<dbReference type="Proteomes" id="UP001370348">
    <property type="component" value="Chromosome"/>
</dbReference>
<accession>A0ABZ2MCK7</accession>
<evidence type="ECO:0000313" key="2">
    <source>
        <dbReference type="EMBL" id="WXB20264.1"/>
    </source>
</evidence>
<dbReference type="EMBL" id="CP089984">
    <property type="protein sequence ID" value="WXB20264.1"/>
    <property type="molecule type" value="Genomic_DNA"/>
</dbReference>
<keyword evidence="3" id="KW-1185">Reference proteome</keyword>
<organism evidence="2 3">
    <name type="scientific">Pendulispora albinea</name>
    <dbReference type="NCBI Taxonomy" id="2741071"/>
    <lineage>
        <taxon>Bacteria</taxon>
        <taxon>Pseudomonadati</taxon>
        <taxon>Myxococcota</taxon>
        <taxon>Myxococcia</taxon>
        <taxon>Myxococcales</taxon>
        <taxon>Sorangiineae</taxon>
        <taxon>Pendulisporaceae</taxon>
        <taxon>Pendulispora</taxon>
    </lineage>
</organism>